<dbReference type="Proteomes" id="UP000188268">
    <property type="component" value="Unassembled WGS sequence"/>
</dbReference>
<proteinExistence type="predicted"/>
<gene>
    <name evidence="1" type="ORF">CCACVL1_29358</name>
</gene>
<evidence type="ECO:0000313" key="1">
    <source>
        <dbReference type="EMBL" id="OMO52104.1"/>
    </source>
</evidence>
<dbReference type="Gramene" id="OMO52104">
    <property type="protein sequence ID" value="OMO52104"/>
    <property type="gene ID" value="CCACVL1_29358"/>
</dbReference>
<reference evidence="1 2" key="1">
    <citation type="submission" date="2013-09" db="EMBL/GenBank/DDBJ databases">
        <title>Corchorus capsularis genome sequencing.</title>
        <authorList>
            <person name="Alam M."/>
            <person name="Haque M.S."/>
            <person name="Islam M.S."/>
            <person name="Emdad E.M."/>
            <person name="Islam M.M."/>
            <person name="Ahmed B."/>
            <person name="Halim A."/>
            <person name="Hossen Q.M.M."/>
            <person name="Hossain M.Z."/>
            <person name="Ahmed R."/>
            <person name="Khan M.M."/>
            <person name="Islam R."/>
            <person name="Rashid M.M."/>
            <person name="Khan S.A."/>
            <person name="Rahman M.S."/>
            <person name="Alam M."/>
        </authorList>
    </citation>
    <scope>NUCLEOTIDE SEQUENCE [LARGE SCALE GENOMIC DNA]</scope>
    <source>
        <strain evidence="2">cv. CVL-1</strain>
        <tissue evidence="1">Whole seedling</tissue>
    </source>
</reference>
<accession>A0A1R3G207</accession>
<organism evidence="1 2">
    <name type="scientific">Corchorus capsularis</name>
    <name type="common">Jute</name>
    <dbReference type="NCBI Taxonomy" id="210143"/>
    <lineage>
        <taxon>Eukaryota</taxon>
        <taxon>Viridiplantae</taxon>
        <taxon>Streptophyta</taxon>
        <taxon>Embryophyta</taxon>
        <taxon>Tracheophyta</taxon>
        <taxon>Spermatophyta</taxon>
        <taxon>Magnoliopsida</taxon>
        <taxon>eudicotyledons</taxon>
        <taxon>Gunneridae</taxon>
        <taxon>Pentapetalae</taxon>
        <taxon>rosids</taxon>
        <taxon>malvids</taxon>
        <taxon>Malvales</taxon>
        <taxon>Malvaceae</taxon>
        <taxon>Grewioideae</taxon>
        <taxon>Apeibeae</taxon>
        <taxon>Corchorus</taxon>
    </lineage>
</organism>
<sequence length="25" mass="2613">MEVDTGISVLADRNISAANDEAYGT</sequence>
<comment type="caution">
    <text evidence="1">The sequence shown here is derived from an EMBL/GenBank/DDBJ whole genome shotgun (WGS) entry which is preliminary data.</text>
</comment>
<evidence type="ECO:0000313" key="2">
    <source>
        <dbReference type="Proteomes" id="UP000188268"/>
    </source>
</evidence>
<protein>
    <submittedName>
        <fullName evidence="1">Uncharacterized protein</fullName>
    </submittedName>
</protein>
<keyword evidence="2" id="KW-1185">Reference proteome</keyword>
<dbReference type="EMBL" id="AWWV01015583">
    <property type="protein sequence ID" value="OMO52104.1"/>
    <property type="molecule type" value="Genomic_DNA"/>
</dbReference>
<name>A0A1R3G207_COCAP</name>
<dbReference type="AlphaFoldDB" id="A0A1R3G207"/>